<reference evidence="1 2" key="1">
    <citation type="journal article" date="2018" name="BMC Genomics">
        <title>High genomic variability in the plant pathogenic bacterium Pectobacterium parmentieri deciphered from de novo assembled complete genomes.</title>
        <authorList>
            <person name="Zoledowska S."/>
            <person name="Motyka-Pomagruk A."/>
            <person name="Sledz W."/>
            <person name="Mengoni A."/>
            <person name="Lojkowska E."/>
        </authorList>
    </citation>
    <scope>NUCLEOTIDE SEQUENCE [LARGE SCALE GENOMIC DNA]</scope>
    <source>
        <strain evidence="1 2">IFB5626</strain>
    </source>
</reference>
<dbReference type="Proteomes" id="UP000269665">
    <property type="component" value="Unassembled WGS sequence"/>
</dbReference>
<organism evidence="1 2">
    <name type="scientific">Pectobacterium parmentieri</name>
    <dbReference type="NCBI Taxonomy" id="1905730"/>
    <lineage>
        <taxon>Bacteria</taxon>
        <taxon>Pseudomonadati</taxon>
        <taxon>Pseudomonadota</taxon>
        <taxon>Gammaproteobacteria</taxon>
        <taxon>Enterobacterales</taxon>
        <taxon>Pectobacteriaceae</taxon>
        <taxon>Pectobacterium</taxon>
    </lineage>
</organism>
<proteinExistence type="predicted"/>
<name>A0A8B3FBM8_PECPM</name>
<dbReference type="EMBL" id="PSZG01000001">
    <property type="protein sequence ID" value="RKO75642.1"/>
    <property type="molecule type" value="Genomic_DNA"/>
</dbReference>
<gene>
    <name evidence="1" type="ORF">C5E00_02005</name>
</gene>
<evidence type="ECO:0000313" key="1">
    <source>
        <dbReference type="EMBL" id="RKO75642.1"/>
    </source>
</evidence>
<sequence>MRRRTHLQTDAPTRILQTGGSRINFAAPASEKLSPTIAVYLGGLPRTPSQLSLRPKAGSVARPPALKAFSHFFAWPERTKEKIGEKRRLKGGGRA</sequence>
<dbReference type="AlphaFoldDB" id="A0A8B3FBM8"/>
<dbReference type="OrthoDB" id="9927207at2"/>
<evidence type="ECO:0000313" key="2">
    <source>
        <dbReference type="Proteomes" id="UP000269665"/>
    </source>
</evidence>
<protein>
    <submittedName>
        <fullName evidence="1">Uncharacterized protein</fullName>
    </submittedName>
</protein>
<comment type="caution">
    <text evidence="1">The sequence shown here is derived from an EMBL/GenBank/DDBJ whole genome shotgun (WGS) entry which is preliminary data.</text>
</comment>
<accession>A0A8B3FBM8</accession>